<reference evidence="2 3" key="1">
    <citation type="submission" date="2013-07" db="EMBL/GenBank/DDBJ databases">
        <title>Draft genome sequence of Pseudoalteromonas luteoviolacea 2ta16.</title>
        <authorList>
            <person name="Allen E.E."/>
            <person name="Azam F."/>
            <person name="Podell S."/>
        </authorList>
    </citation>
    <scope>NUCLEOTIDE SEQUENCE [LARGE SCALE GENOMIC DNA]</scope>
    <source>
        <strain evidence="2 3">2ta16</strain>
    </source>
</reference>
<dbReference type="EMBL" id="AUSV01000010">
    <property type="protein sequence ID" value="ESP94872.1"/>
    <property type="molecule type" value="Genomic_DNA"/>
</dbReference>
<dbReference type="Gene3D" id="2.40.128.270">
    <property type="match status" value="1"/>
</dbReference>
<dbReference type="Proteomes" id="UP000017820">
    <property type="component" value="Unassembled WGS sequence"/>
</dbReference>
<comment type="caution">
    <text evidence="2">The sequence shown here is derived from an EMBL/GenBank/DDBJ whole genome shotgun (WGS) entry which is preliminary data.</text>
</comment>
<dbReference type="InterPro" id="IPR005184">
    <property type="entry name" value="DUF306_Meta_HslJ"/>
</dbReference>
<dbReference type="InterPro" id="IPR053147">
    <property type="entry name" value="Hsp_HslJ-like"/>
</dbReference>
<organism evidence="2 3">
    <name type="scientific">Pseudoalteromonas luteoviolacea (strain 2ta16)</name>
    <dbReference type="NCBI Taxonomy" id="1353533"/>
    <lineage>
        <taxon>Bacteria</taxon>
        <taxon>Pseudomonadati</taxon>
        <taxon>Pseudomonadota</taxon>
        <taxon>Gammaproteobacteria</taxon>
        <taxon>Alteromonadales</taxon>
        <taxon>Pseudoalteromonadaceae</taxon>
        <taxon>Pseudoalteromonas</taxon>
    </lineage>
</organism>
<evidence type="ECO:0000259" key="1">
    <source>
        <dbReference type="Pfam" id="PF03724"/>
    </source>
</evidence>
<dbReference type="PANTHER" id="PTHR35535:SF1">
    <property type="entry name" value="HEAT SHOCK PROTEIN HSLJ"/>
    <property type="match status" value="1"/>
</dbReference>
<dbReference type="PANTHER" id="PTHR35535">
    <property type="entry name" value="HEAT SHOCK PROTEIN HSLJ"/>
    <property type="match status" value="1"/>
</dbReference>
<dbReference type="PATRIC" id="fig|1353533.3.peg.776"/>
<keyword evidence="2" id="KW-0346">Stress response</keyword>
<name>V4JJ33_PSEL2</name>
<proteinExistence type="predicted"/>
<gene>
    <name evidence="2" type="ORF">PL2TA16_00061</name>
</gene>
<dbReference type="InterPro" id="IPR038670">
    <property type="entry name" value="HslJ-like_sf"/>
</dbReference>
<dbReference type="Pfam" id="PF03724">
    <property type="entry name" value="META"/>
    <property type="match status" value="1"/>
</dbReference>
<dbReference type="AlphaFoldDB" id="V4JJ33"/>
<sequence>MGCSSTGTVNADTLKYSSWQFVAKDTGAKHEPIRIEFLDAFRVNGFAGCNRFFGQGEVKEGQLFVTDIGMTRKLCDPDTNEHEQAFLNMLQIGVPLQHSQNELVLLGDSKWHFKLVKGHFD</sequence>
<protein>
    <submittedName>
        <fullName evidence="2">Heat shock protein</fullName>
    </submittedName>
</protein>
<feature type="domain" description="DUF306" evidence="1">
    <location>
        <begin position="13"/>
        <end position="109"/>
    </location>
</feature>
<accession>V4JJ33</accession>
<evidence type="ECO:0000313" key="2">
    <source>
        <dbReference type="EMBL" id="ESP94872.1"/>
    </source>
</evidence>
<evidence type="ECO:0000313" key="3">
    <source>
        <dbReference type="Proteomes" id="UP000017820"/>
    </source>
</evidence>